<reference evidence="1" key="1">
    <citation type="submission" date="2020-10" db="EMBL/GenBank/DDBJ databases">
        <authorList>
            <person name="Gilroy R."/>
        </authorList>
    </citation>
    <scope>NUCLEOTIDE SEQUENCE</scope>
    <source>
        <strain evidence="1">ChiGjej2B2-16831</strain>
    </source>
</reference>
<proteinExistence type="predicted"/>
<gene>
    <name evidence="1" type="primary">yqeC</name>
    <name evidence="1" type="ORF">IAD24_06305</name>
</gene>
<evidence type="ECO:0000313" key="2">
    <source>
        <dbReference type="Proteomes" id="UP000824128"/>
    </source>
</evidence>
<sequence>MRLTEGFTAPLCDVLRIPRGLTALVGGGGKSSLMERLARELAPRGRVLVGTTTHIFPPPGMPLLLEPDAAAVEAAFSAHPGEALCVGAREAATGKLTACGLSAARLLELADYVLLEADGAKRLPLKAPAPHEPVIPPETALVVALAGLDGIGRPLREAVFRYERYAALLGRSADGPVTPEDAARVLVSEAGQRKGVLPGMRFALVLNKADDPARAALAARVAAAVPDGAAETVVCISLRKGSEV</sequence>
<dbReference type="Proteomes" id="UP000824128">
    <property type="component" value="Unassembled WGS sequence"/>
</dbReference>
<name>A0A9D1N4Z6_9FIRM</name>
<accession>A0A9D1N4Z6</accession>
<dbReference type="InterPro" id="IPR027417">
    <property type="entry name" value="P-loop_NTPase"/>
</dbReference>
<reference evidence="1" key="2">
    <citation type="journal article" date="2021" name="PeerJ">
        <title>Extensive microbial diversity within the chicken gut microbiome revealed by metagenomics and culture.</title>
        <authorList>
            <person name="Gilroy R."/>
            <person name="Ravi A."/>
            <person name="Getino M."/>
            <person name="Pursley I."/>
            <person name="Horton D.L."/>
            <person name="Alikhan N.F."/>
            <person name="Baker D."/>
            <person name="Gharbi K."/>
            <person name="Hall N."/>
            <person name="Watson M."/>
            <person name="Adriaenssens E.M."/>
            <person name="Foster-Nyarko E."/>
            <person name="Jarju S."/>
            <person name="Secka A."/>
            <person name="Antonio M."/>
            <person name="Oren A."/>
            <person name="Chaudhuri R.R."/>
            <person name="La Ragione R."/>
            <person name="Hildebrand F."/>
            <person name="Pallen M.J."/>
        </authorList>
    </citation>
    <scope>NUCLEOTIDE SEQUENCE</scope>
    <source>
        <strain evidence="1">ChiGjej2B2-16831</strain>
    </source>
</reference>
<dbReference type="Pfam" id="PF19842">
    <property type="entry name" value="YqeC"/>
    <property type="match status" value="1"/>
</dbReference>
<comment type="caution">
    <text evidence="1">The sequence shown here is derived from an EMBL/GenBank/DDBJ whole genome shotgun (WGS) entry which is preliminary data.</text>
</comment>
<dbReference type="EMBL" id="DVNZ01000200">
    <property type="protein sequence ID" value="HIU94756.1"/>
    <property type="molecule type" value="Genomic_DNA"/>
</dbReference>
<evidence type="ECO:0000313" key="1">
    <source>
        <dbReference type="EMBL" id="HIU94756.1"/>
    </source>
</evidence>
<organism evidence="1 2">
    <name type="scientific">Candidatus Aphodomorpha intestinavium</name>
    <dbReference type="NCBI Taxonomy" id="2840672"/>
    <lineage>
        <taxon>Bacteria</taxon>
        <taxon>Bacillati</taxon>
        <taxon>Bacillota</taxon>
        <taxon>Clostridia</taxon>
        <taxon>Eubacteriales</taxon>
        <taxon>Candidatus Aphodomorpha</taxon>
    </lineage>
</organism>
<dbReference type="InterPro" id="IPR017587">
    <property type="entry name" value="YqeC"/>
</dbReference>
<protein>
    <submittedName>
        <fullName evidence="1">Selenium-dependent hydroxylase accessory protein YqeC</fullName>
    </submittedName>
</protein>
<dbReference type="NCBIfam" id="TIGR03172">
    <property type="entry name" value="selenium cofactor biosynthesis protein YqeC"/>
    <property type="match status" value="1"/>
</dbReference>
<dbReference type="AlphaFoldDB" id="A0A9D1N4Z6"/>
<dbReference type="SUPFAM" id="SSF52540">
    <property type="entry name" value="P-loop containing nucleoside triphosphate hydrolases"/>
    <property type="match status" value="1"/>
</dbReference>